<dbReference type="OrthoDB" id="33229at10239"/>
<dbReference type="GeneID" id="22277028"/>
<evidence type="ECO:0000256" key="1">
    <source>
        <dbReference type="SAM" id="MobiDB-lite"/>
    </source>
</evidence>
<evidence type="ECO:0000313" key="3">
    <source>
        <dbReference type="Proteomes" id="UP000027382"/>
    </source>
</evidence>
<name>A0A068EMS3_9CAUD</name>
<sequence length="104" mass="11647">MAIHKYIHDVNAYVEQQKRYGTDSVKVELDDTNSKVTVALIDAYNNPVAGAPLLVDETLASPRAAVKFYEEMIHQLEQGDIIRNLQTSGRKTSGGYSDNNSRYQ</sequence>
<dbReference type="RefSeq" id="YP_009099129.1">
    <property type="nucleotide sequence ID" value="NC_025423.1"/>
</dbReference>
<feature type="region of interest" description="Disordered" evidence="1">
    <location>
        <begin position="84"/>
        <end position="104"/>
    </location>
</feature>
<reference evidence="2" key="1">
    <citation type="journal article" date="2014" name="Virology">
        <title>The odd one out: Bacillus ACT bacteriophage CP-51 exhibits unusual properties compared to related Spounavirinae W.Ph. and Bastille.</title>
        <authorList>
            <person name="Klumpp J."/>
            <person name="Schmuki M."/>
            <person name="Sozhamannan S."/>
            <person name="Beyer W."/>
            <person name="Fouts D.E."/>
            <person name="Bernbach V."/>
            <person name="Calendar R."/>
            <person name="Loessner M.J."/>
        </authorList>
    </citation>
    <scope>NUCLEOTIDE SEQUENCE [LARGE SCALE GENOMIC DNA]</scope>
</reference>
<accession>A0A068EMS3</accession>
<keyword evidence="3" id="KW-1185">Reference proteome</keyword>
<dbReference type="KEGG" id="vg:22277028"/>
<dbReference type="Proteomes" id="UP000027382">
    <property type="component" value="Segment"/>
</dbReference>
<protein>
    <submittedName>
        <fullName evidence="2">Uncharacterized protein</fullName>
    </submittedName>
</protein>
<evidence type="ECO:0000313" key="2">
    <source>
        <dbReference type="EMBL" id="AID50520.1"/>
    </source>
</evidence>
<proteinExistence type="predicted"/>
<dbReference type="EMBL" id="KF554508">
    <property type="protein sequence ID" value="AID50520.1"/>
    <property type="molecule type" value="Genomic_DNA"/>
</dbReference>
<organism evidence="2 3">
    <name type="scientific">Bacillus phage CP-51</name>
    <dbReference type="NCBI Taxonomy" id="1391188"/>
    <lineage>
        <taxon>Viruses</taxon>
        <taxon>Duplodnaviria</taxon>
        <taxon>Heunggongvirae</taxon>
        <taxon>Uroviricota</taxon>
        <taxon>Caudoviricetes</taxon>
        <taxon>Herelleviridae</taxon>
        <taxon>Spounavirinae</taxon>
        <taxon>Siminovitchvirus</taxon>
        <taxon>Siminovitchvirus CP51</taxon>
    </lineage>
</organism>